<keyword evidence="4" id="KW-1185">Reference proteome</keyword>
<accession>A0A1H2BBW7</accession>
<dbReference type="Proteomes" id="UP000243904">
    <property type="component" value="Chromosome I"/>
</dbReference>
<dbReference type="GO" id="GO:0016491">
    <property type="term" value="F:oxidoreductase activity"/>
    <property type="evidence" value="ECO:0007669"/>
    <property type="project" value="UniProtKB-KW"/>
</dbReference>
<dbReference type="PRINTS" id="PR00080">
    <property type="entry name" value="SDRFAMILY"/>
</dbReference>
<dbReference type="Pfam" id="PF13561">
    <property type="entry name" value="adh_short_C2"/>
    <property type="match status" value="1"/>
</dbReference>
<gene>
    <name evidence="3" type="ORF">SAMN05444158_7009</name>
</gene>
<dbReference type="FunFam" id="3.40.50.720:FF:000084">
    <property type="entry name" value="Short-chain dehydrogenase reductase"/>
    <property type="match status" value="1"/>
</dbReference>
<dbReference type="Gene3D" id="3.40.50.720">
    <property type="entry name" value="NAD(P)-binding Rossmann-like Domain"/>
    <property type="match status" value="1"/>
</dbReference>
<dbReference type="InterPro" id="IPR002347">
    <property type="entry name" value="SDR_fam"/>
</dbReference>
<organism evidence="3 4">
    <name type="scientific">Bradyrhizobium canariense</name>
    <dbReference type="NCBI Taxonomy" id="255045"/>
    <lineage>
        <taxon>Bacteria</taxon>
        <taxon>Pseudomonadati</taxon>
        <taxon>Pseudomonadota</taxon>
        <taxon>Alphaproteobacteria</taxon>
        <taxon>Hyphomicrobiales</taxon>
        <taxon>Nitrobacteraceae</taxon>
        <taxon>Bradyrhizobium</taxon>
    </lineage>
</organism>
<dbReference type="PRINTS" id="PR00081">
    <property type="entry name" value="GDHRDH"/>
</dbReference>
<dbReference type="CDD" id="cd05233">
    <property type="entry name" value="SDR_c"/>
    <property type="match status" value="1"/>
</dbReference>
<sequence length="245" mass="24976">MMLTGKRALVTGASRGIGASIAKALAAEGADVAITYEKSAERAAEVVRAIEAHGRRAVAIQADSADVTAVQASVERTVAKLGGLDILVNNAGILRVAELKDISLEDIDAILNVNVRAPIVASKAALAHLTKGGRIITIGSFFADRVPASVLSVYAGSKSALVAFTKGLARELGPKEITVNLVQPGSIDTDMNPTNGPFAGTLQQITALGRYGAVEDIANAVAFLASAKAQYITGSALTVDGGAIA</sequence>
<dbReference type="PANTHER" id="PTHR43639:SF1">
    <property type="entry name" value="SHORT-CHAIN DEHYDROGENASE_REDUCTASE FAMILY PROTEIN"/>
    <property type="match status" value="1"/>
</dbReference>
<evidence type="ECO:0000313" key="4">
    <source>
        <dbReference type="Proteomes" id="UP000243904"/>
    </source>
</evidence>
<dbReference type="InterPro" id="IPR036291">
    <property type="entry name" value="NAD(P)-bd_dom_sf"/>
</dbReference>
<comment type="similarity">
    <text evidence="1">Belongs to the short-chain dehydrogenases/reductases (SDR) family.</text>
</comment>
<dbReference type="PANTHER" id="PTHR43639">
    <property type="entry name" value="OXIDOREDUCTASE, SHORT-CHAIN DEHYDROGENASE/REDUCTASE FAMILY (AFU_ORTHOLOGUE AFUA_5G02870)"/>
    <property type="match status" value="1"/>
</dbReference>
<dbReference type="AlphaFoldDB" id="A0A1H2BBW7"/>
<name>A0A1H2BBW7_9BRAD</name>
<evidence type="ECO:0000313" key="3">
    <source>
        <dbReference type="EMBL" id="SDT55698.1"/>
    </source>
</evidence>
<protein>
    <submittedName>
        <fullName evidence="3">NAD(P)-dependent dehydrogenase, short-chain alcohol dehydrogenase family</fullName>
    </submittedName>
</protein>
<reference evidence="4" key="1">
    <citation type="submission" date="2016-10" db="EMBL/GenBank/DDBJ databases">
        <authorList>
            <person name="Varghese N."/>
            <person name="Submissions S."/>
        </authorList>
    </citation>
    <scope>NUCLEOTIDE SEQUENCE [LARGE SCALE GENOMIC DNA]</scope>
    <source>
        <strain evidence="4">GAS369</strain>
    </source>
</reference>
<dbReference type="SUPFAM" id="SSF51735">
    <property type="entry name" value="NAD(P)-binding Rossmann-fold domains"/>
    <property type="match status" value="1"/>
</dbReference>
<evidence type="ECO:0000256" key="2">
    <source>
        <dbReference type="ARBA" id="ARBA00023002"/>
    </source>
</evidence>
<proteinExistence type="inferred from homology"/>
<dbReference type="EMBL" id="LT629750">
    <property type="protein sequence ID" value="SDT55698.1"/>
    <property type="molecule type" value="Genomic_DNA"/>
</dbReference>
<evidence type="ECO:0000256" key="1">
    <source>
        <dbReference type="ARBA" id="ARBA00006484"/>
    </source>
</evidence>
<dbReference type="RefSeq" id="WP_146691428.1">
    <property type="nucleotide sequence ID" value="NZ_LT629750.1"/>
</dbReference>
<keyword evidence="2" id="KW-0560">Oxidoreductase</keyword>